<evidence type="ECO:0000313" key="3">
    <source>
        <dbReference type="Proteomes" id="UP000253314"/>
    </source>
</evidence>
<dbReference type="InterPro" id="IPR035281">
    <property type="entry name" value="DUF5359"/>
</dbReference>
<comment type="caution">
    <text evidence="2">The sequence shown here is derived from an EMBL/GenBank/DDBJ whole genome shotgun (WGS) entry which is preliminary data.</text>
</comment>
<dbReference type="Pfam" id="PF17313">
    <property type="entry name" value="DUF5359"/>
    <property type="match status" value="1"/>
</dbReference>
<keyword evidence="1" id="KW-0812">Transmembrane</keyword>
<gene>
    <name evidence="2" type="ORF">DS031_06950</name>
</gene>
<dbReference type="RefSeq" id="WP_113805209.1">
    <property type="nucleotide sequence ID" value="NZ_QOCW01000005.1"/>
</dbReference>
<name>A0A366Y269_9BACI</name>
<proteinExistence type="predicted"/>
<sequence length="63" mass="7238">MNRKPLSVVERLLVKLIIIQFICLVFSQCLLKQEELTGYLNKTIVYEGVSGQELINIVETLDQ</sequence>
<dbReference type="OrthoDB" id="2697487at2"/>
<keyword evidence="1" id="KW-0472">Membrane</keyword>
<feature type="transmembrane region" description="Helical" evidence="1">
    <location>
        <begin position="12"/>
        <end position="31"/>
    </location>
</feature>
<dbReference type="AlphaFoldDB" id="A0A366Y269"/>
<dbReference type="EMBL" id="QOCW01000005">
    <property type="protein sequence ID" value="RBW70301.1"/>
    <property type="molecule type" value="Genomic_DNA"/>
</dbReference>
<keyword evidence="3" id="KW-1185">Reference proteome</keyword>
<organism evidence="2 3">
    <name type="scientific">Bacillus taeanensis</name>
    <dbReference type="NCBI Taxonomy" id="273032"/>
    <lineage>
        <taxon>Bacteria</taxon>
        <taxon>Bacillati</taxon>
        <taxon>Bacillota</taxon>
        <taxon>Bacilli</taxon>
        <taxon>Bacillales</taxon>
        <taxon>Bacillaceae</taxon>
        <taxon>Bacillus</taxon>
    </lineage>
</organism>
<dbReference type="Proteomes" id="UP000253314">
    <property type="component" value="Unassembled WGS sequence"/>
</dbReference>
<keyword evidence="1" id="KW-1133">Transmembrane helix</keyword>
<evidence type="ECO:0000313" key="2">
    <source>
        <dbReference type="EMBL" id="RBW70301.1"/>
    </source>
</evidence>
<evidence type="ECO:0000256" key="1">
    <source>
        <dbReference type="SAM" id="Phobius"/>
    </source>
</evidence>
<protein>
    <submittedName>
        <fullName evidence="2">Uncharacterized protein</fullName>
    </submittedName>
</protein>
<reference evidence="2 3" key="1">
    <citation type="submission" date="2018-07" db="EMBL/GenBank/DDBJ databases">
        <title>Lottiidibacillus patelloidae gen. nov., sp. nov., isolated from the intestinal tract of a marine limpet and the reclassification of B. taeanensis BH030017T, B. algicola KMM 3737T and B. hwajinpoensis SW-72T as genus Lottiidibacillus.</title>
        <authorList>
            <person name="Liu R."/>
            <person name="Huang Z."/>
        </authorList>
    </citation>
    <scope>NUCLEOTIDE SEQUENCE [LARGE SCALE GENOMIC DNA]</scope>
    <source>
        <strain evidence="2 3">BH030017</strain>
    </source>
</reference>
<accession>A0A366Y269</accession>